<feature type="domain" description="Dihydroneopterin aldolase/epimerase" evidence="8">
    <location>
        <begin position="9"/>
        <end position="122"/>
    </location>
</feature>
<evidence type="ECO:0000256" key="5">
    <source>
        <dbReference type="ARBA" id="ARBA00022909"/>
    </source>
</evidence>
<evidence type="ECO:0000256" key="1">
    <source>
        <dbReference type="ARBA" id="ARBA00001353"/>
    </source>
</evidence>
<dbReference type="CDD" id="cd00534">
    <property type="entry name" value="DHNA_DHNTPE"/>
    <property type="match status" value="1"/>
</dbReference>
<evidence type="ECO:0000259" key="8">
    <source>
        <dbReference type="SMART" id="SM00905"/>
    </source>
</evidence>
<dbReference type="NCBIfam" id="TIGR00526">
    <property type="entry name" value="folB_dom"/>
    <property type="match status" value="1"/>
</dbReference>
<dbReference type="PANTHER" id="PTHR42844:SF1">
    <property type="entry name" value="DIHYDRONEOPTERIN ALDOLASE 1-RELATED"/>
    <property type="match status" value="1"/>
</dbReference>
<proteinExistence type="inferred from homology"/>
<dbReference type="Gene3D" id="3.30.1130.10">
    <property type="match status" value="1"/>
</dbReference>
<dbReference type="SMART" id="SM00905">
    <property type="entry name" value="FolB"/>
    <property type="match status" value="1"/>
</dbReference>
<dbReference type="InterPro" id="IPR006157">
    <property type="entry name" value="FolB_dom"/>
</dbReference>
<dbReference type="GO" id="GO:0005737">
    <property type="term" value="C:cytoplasm"/>
    <property type="evidence" value="ECO:0007669"/>
    <property type="project" value="TreeGrafter"/>
</dbReference>
<organism evidence="9">
    <name type="scientific">hydrothermal vent metagenome</name>
    <dbReference type="NCBI Taxonomy" id="652676"/>
    <lineage>
        <taxon>unclassified sequences</taxon>
        <taxon>metagenomes</taxon>
        <taxon>ecological metagenomes</taxon>
    </lineage>
</organism>
<dbReference type="EC" id="4.1.2.25" evidence="4"/>
<keyword evidence="6 9" id="KW-0456">Lyase</keyword>
<evidence type="ECO:0000256" key="4">
    <source>
        <dbReference type="ARBA" id="ARBA00013043"/>
    </source>
</evidence>
<dbReference type="PANTHER" id="PTHR42844">
    <property type="entry name" value="DIHYDRONEOPTERIN ALDOLASE 1-RELATED"/>
    <property type="match status" value="1"/>
</dbReference>
<evidence type="ECO:0000256" key="6">
    <source>
        <dbReference type="ARBA" id="ARBA00023239"/>
    </source>
</evidence>
<dbReference type="InterPro" id="IPR043133">
    <property type="entry name" value="GTP-CH-I_C/QueF"/>
</dbReference>
<evidence type="ECO:0000256" key="3">
    <source>
        <dbReference type="ARBA" id="ARBA00005708"/>
    </source>
</evidence>
<dbReference type="GO" id="GO:0046656">
    <property type="term" value="P:folic acid biosynthetic process"/>
    <property type="evidence" value="ECO:0007669"/>
    <property type="project" value="UniProtKB-KW"/>
</dbReference>
<dbReference type="FunFam" id="3.30.1130.10:FF:000003">
    <property type="entry name" value="7,8-dihydroneopterin aldolase"/>
    <property type="match status" value="1"/>
</dbReference>
<sequence>MNLDQDDRIILKGLAFYGYHGVMPEEGKVGCRFSLDVECGLELSRAAKSDDVDETISYEYIFNIVRDAFDEKRFKLLEALALHIIDRLFETYREIDWVRIRVAKPEAPIPVVTGEFAVQLTRERKTMKPIS</sequence>
<reference evidence="9" key="1">
    <citation type="submission" date="2018-06" db="EMBL/GenBank/DDBJ databases">
        <authorList>
            <person name="Zhirakovskaya E."/>
        </authorList>
    </citation>
    <scope>NUCLEOTIDE SEQUENCE</scope>
</reference>
<dbReference type="InterPro" id="IPR006156">
    <property type="entry name" value="Dihydroneopterin_aldolase"/>
</dbReference>
<dbReference type="Pfam" id="PF02152">
    <property type="entry name" value="FolB"/>
    <property type="match status" value="1"/>
</dbReference>
<dbReference type="EMBL" id="UOEO01000001">
    <property type="protein sequence ID" value="VAW13878.1"/>
    <property type="molecule type" value="Genomic_DNA"/>
</dbReference>
<comment type="pathway">
    <text evidence="2">Cofactor biosynthesis; tetrahydrofolate biosynthesis; 2-amino-4-hydroxy-6-hydroxymethyl-7,8-dihydropteridine diphosphate from 7,8-dihydroneopterin triphosphate: step 3/4.</text>
</comment>
<name>A0A3B0T783_9ZZZZ</name>
<comment type="catalytic activity">
    <reaction evidence="1">
        <text>7,8-dihydroneopterin = 6-hydroxymethyl-7,8-dihydropterin + glycolaldehyde</text>
        <dbReference type="Rhea" id="RHEA:10540"/>
        <dbReference type="ChEBI" id="CHEBI:17001"/>
        <dbReference type="ChEBI" id="CHEBI:17071"/>
        <dbReference type="ChEBI" id="CHEBI:44841"/>
        <dbReference type="EC" id="4.1.2.25"/>
    </reaction>
</comment>
<evidence type="ECO:0000256" key="2">
    <source>
        <dbReference type="ARBA" id="ARBA00005013"/>
    </source>
</evidence>
<dbReference type="GO" id="GO:0004150">
    <property type="term" value="F:dihydroneopterin aldolase activity"/>
    <property type="evidence" value="ECO:0007669"/>
    <property type="project" value="UniProtKB-EC"/>
</dbReference>
<comment type="similarity">
    <text evidence="3">Belongs to the DHNA family.</text>
</comment>
<evidence type="ECO:0000313" key="9">
    <source>
        <dbReference type="EMBL" id="VAW13878.1"/>
    </source>
</evidence>
<dbReference type="AlphaFoldDB" id="A0A3B0T783"/>
<protein>
    <recommendedName>
        <fullName evidence="4">dihydroneopterin aldolase</fullName>
        <ecNumber evidence="4">4.1.2.25</ecNumber>
    </recommendedName>
    <alternativeName>
        <fullName evidence="7">7,8-dihydroneopterin aldolase</fullName>
    </alternativeName>
</protein>
<dbReference type="NCBIfam" id="TIGR00525">
    <property type="entry name" value="folB"/>
    <property type="match status" value="1"/>
</dbReference>
<dbReference type="SUPFAM" id="SSF55620">
    <property type="entry name" value="Tetrahydrobiopterin biosynthesis enzymes-like"/>
    <property type="match status" value="1"/>
</dbReference>
<keyword evidence="5" id="KW-0289">Folate biosynthesis</keyword>
<accession>A0A3B0T783</accession>
<gene>
    <name evidence="9" type="ORF">MNBD_ALPHA12-1084</name>
</gene>
<evidence type="ECO:0000256" key="7">
    <source>
        <dbReference type="ARBA" id="ARBA00032903"/>
    </source>
</evidence>